<dbReference type="InterPro" id="IPR026961">
    <property type="entry name" value="PGG_dom"/>
</dbReference>
<protein>
    <recommendedName>
        <fullName evidence="2">PGG domain-containing protein</fullName>
    </recommendedName>
</protein>
<feature type="transmembrane region" description="Helical" evidence="1">
    <location>
        <begin position="548"/>
        <end position="574"/>
    </location>
</feature>
<dbReference type="EMBL" id="WJXA01000004">
    <property type="protein sequence ID" value="KAF7146497.1"/>
    <property type="molecule type" value="Genomic_DNA"/>
</dbReference>
<keyword evidence="1" id="KW-1133">Transmembrane helix</keyword>
<evidence type="ECO:0000313" key="4">
    <source>
        <dbReference type="Proteomes" id="UP000626092"/>
    </source>
</evidence>
<gene>
    <name evidence="3" type="ORF">RHSIM_Rhsim04G0147100</name>
</gene>
<dbReference type="PANTHER" id="PTHR24177">
    <property type="entry name" value="CASKIN"/>
    <property type="match status" value="1"/>
</dbReference>
<dbReference type="AlphaFoldDB" id="A0A834H2Z7"/>
<evidence type="ECO:0000313" key="3">
    <source>
        <dbReference type="EMBL" id="KAF7146497.1"/>
    </source>
</evidence>
<proteinExistence type="predicted"/>
<dbReference type="SMART" id="SM00248">
    <property type="entry name" value="ANK"/>
    <property type="match status" value="4"/>
</dbReference>
<reference evidence="3" key="1">
    <citation type="submission" date="2019-11" db="EMBL/GenBank/DDBJ databases">
        <authorList>
            <person name="Liu Y."/>
            <person name="Hou J."/>
            <person name="Li T.-Q."/>
            <person name="Guan C.-H."/>
            <person name="Wu X."/>
            <person name="Wu H.-Z."/>
            <person name="Ling F."/>
            <person name="Zhang R."/>
            <person name="Shi X.-G."/>
            <person name="Ren J.-P."/>
            <person name="Chen E.-F."/>
            <person name="Sun J.-M."/>
        </authorList>
    </citation>
    <scope>NUCLEOTIDE SEQUENCE</scope>
    <source>
        <strain evidence="3">Adult_tree_wgs_1</strain>
        <tissue evidence="3">Leaves</tissue>
    </source>
</reference>
<dbReference type="SUPFAM" id="SSF48403">
    <property type="entry name" value="Ankyrin repeat"/>
    <property type="match status" value="1"/>
</dbReference>
<sequence>MATSSVGTTRPENDEYWRYIPLYQAALRGDWASAQRFFEEDEGALTAKIKSFGETTLHIAVGAGRSTGAINFVRNLVDKMPPEELEIVNDFNRTALFNAAWMGNTEVVKILWQKRPSLVYIRDKYGYSPLDMAASNAMKDTLLYLLDVTKNDPFSKLLPVEDSAALLLISVITSGYYDIALYLVEKYPGLAVSKRKSGDCGLKGLARKFSAFKSGSRQQWWQRLIYDHVPVKVKDVTISRSRGDIENAVDDPDQVLTGHKYNWAAARLLVEYFCITVPCIKHIQEQKEMHLQALKLLKCLCERVRSLNDSNAYESHIRNAINSAAKLGIHEVTEEIVESFPISVWARDKEGRNLFQRAIIERHENVFNLIYQMGDYQRIIVYMKDGFGNNLLHLAGGLAPPNKLNLVSGAALQMQRELQWFQEVKMFANPEDIDWPNSQNETPAMVFTREHKKLVAEGETWMKDTANSCTIPSALIVTMVFAAAITVPGGINDTDGLPIFSKVAAFKIFVISDAVSLFASITSLLVVLSILTSRYAEGDFLFVLPNRLIIGLATLFLSITAMVIAFSSALYLLFGDNDKVWILYPVVALTFIPIFSFTSLQFPLLRDLMVSTYRPRIFGKQSNRTFY</sequence>
<evidence type="ECO:0000259" key="2">
    <source>
        <dbReference type="Pfam" id="PF13962"/>
    </source>
</evidence>
<dbReference type="PANTHER" id="PTHR24177:SF435">
    <property type="entry name" value="ANKYRIN REPEAT-CONTAINING PROTEIN NPR4-LIKE"/>
    <property type="match status" value="1"/>
</dbReference>
<dbReference type="GO" id="GO:0016020">
    <property type="term" value="C:membrane"/>
    <property type="evidence" value="ECO:0007669"/>
    <property type="project" value="TreeGrafter"/>
</dbReference>
<comment type="caution">
    <text evidence="3">The sequence shown here is derived from an EMBL/GenBank/DDBJ whole genome shotgun (WGS) entry which is preliminary data.</text>
</comment>
<dbReference type="Pfam" id="PF12796">
    <property type="entry name" value="Ank_2"/>
    <property type="match status" value="1"/>
</dbReference>
<organism evidence="3 4">
    <name type="scientific">Rhododendron simsii</name>
    <name type="common">Sims's rhododendron</name>
    <dbReference type="NCBI Taxonomy" id="118357"/>
    <lineage>
        <taxon>Eukaryota</taxon>
        <taxon>Viridiplantae</taxon>
        <taxon>Streptophyta</taxon>
        <taxon>Embryophyta</taxon>
        <taxon>Tracheophyta</taxon>
        <taxon>Spermatophyta</taxon>
        <taxon>Magnoliopsida</taxon>
        <taxon>eudicotyledons</taxon>
        <taxon>Gunneridae</taxon>
        <taxon>Pentapetalae</taxon>
        <taxon>asterids</taxon>
        <taxon>Ericales</taxon>
        <taxon>Ericaceae</taxon>
        <taxon>Ericoideae</taxon>
        <taxon>Rhodoreae</taxon>
        <taxon>Rhododendron</taxon>
    </lineage>
</organism>
<feature type="domain" description="PGG" evidence="2">
    <location>
        <begin position="460"/>
        <end position="572"/>
    </location>
</feature>
<dbReference type="Gene3D" id="1.25.40.20">
    <property type="entry name" value="Ankyrin repeat-containing domain"/>
    <property type="match status" value="2"/>
</dbReference>
<accession>A0A834H2Z7</accession>
<keyword evidence="4" id="KW-1185">Reference proteome</keyword>
<keyword evidence="1" id="KW-0472">Membrane</keyword>
<feature type="transmembrane region" description="Helical" evidence="1">
    <location>
        <begin position="581"/>
        <end position="602"/>
    </location>
</feature>
<dbReference type="Proteomes" id="UP000626092">
    <property type="component" value="Unassembled WGS sequence"/>
</dbReference>
<name>A0A834H2Z7_RHOSS</name>
<dbReference type="Pfam" id="PF13962">
    <property type="entry name" value="PGG"/>
    <property type="match status" value="1"/>
</dbReference>
<keyword evidence="1" id="KW-0812">Transmembrane</keyword>
<evidence type="ECO:0000256" key="1">
    <source>
        <dbReference type="SAM" id="Phobius"/>
    </source>
</evidence>
<feature type="transmembrane region" description="Helical" evidence="1">
    <location>
        <begin position="503"/>
        <end position="528"/>
    </location>
</feature>
<dbReference type="InterPro" id="IPR036770">
    <property type="entry name" value="Ankyrin_rpt-contain_sf"/>
</dbReference>
<dbReference type="OrthoDB" id="1925304at2759"/>
<feature type="transmembrane region" description="Helical" evidence="1">
    <location>
        <begin position="471"/>
        <end position="491"/>
    </location>
</feature>
<dbReference type="InterPro" id="IPR002110">
    <property type="entry name" value="Ankyrin_rpt"/>
</dbReference>